<name>A0AAE0C3D5_9CHLO</name>
<comment type="caution">
    <text evidence="1">The sequence shown here is derived from an EMBL/GenBank/DDBJ whole genome shotgun (WGS) entry which is preliminary data.</text>
</comment>
<evidence type="ECO:0000313" key="2">
    <source>
        <dbReference type="Proteomes" id="UP001190700"/>
    </source>
</evidence>
<evidence type="ECO:0000313" key="1">
    <source>
        <dbReference type="EMBL" id="KAK3246660.1"/>
    </source>
</evidence>
<sequence length="154" mass="17338">MDDLLECVLKIVLSDDFFSTTYAEFGVTVAAKQDVNLTRIFFSQVEYLRKVFCILHKFKVTQICRMDLGGIRNITWNGLLTWMFFVVFHVSRMHEGGGPGGRIFAEWLSHGAIDLVDAYTVRAVLAAQTENVTVVAGTAHVESVAQYLRTTVDR</sequence>
<organism evidence="1 2">
    <name type="scientific">Cymbomonas tetramitiformis</name>
    <dbReference type="NCBI Taxonomy" id="36881"/>
    <lineage>
        <taxon>Eukaryota</taxon>
        <taxon>Viridiplantae</taxon>
        <taxon>Chlorophyta</taxon>
        <taxon>Pyramimonadophyceae</taxon>
        <taxon>Pyramimonadales</taxon>
        <taxon>Pyramimonadaceae</taxon>
        <taxon>Cymbomonas</taxon>
    </lineage>
</organism>
<dbReference type="Proteomes" id="UP001190700">
    <property type="component" value="Unassembled WGS sequence"/>
</dbReference>
<dbReference type="EMBL" id="LGRX02029580">
    <property type="protein sequence ID" value="KAK3246660.1"/>
    <property type="molecule type" value="Genomic_DNA"/>
</dbReference>
<proteinExistence type="predicted"/>
<dbReference type="AlphaFoldDB" id="A0AAE0C3D5"/>
<reference evidence="1 2" key="1">
    <citation type="journal article" date="2015" name="Genome Biol. Evol.">
        <title>Comparative Genomics of a Bacterivorous Green Alga Reveals Evolutionary Causalities and Consequences of Phago-Mixotrophic Mode of Nutrition.</title>
        <authorList>
            <person name="Burns J.A."/>
            <person name="Paasch A."/>
            <person name="Narechania A."/>
            <person name="Kim E."/>
        </authorList>
    </citation>
    <scope>NUCLEOTIDE SEQUENCE [LARGE SCALE GENOMIC DNA]</scope>
    <source>
        <strain evidence="1 2">PLY_AMNH</strain>
    </source>
</reference>
<gene>
    <name evidence="1" type="ORF">CYMTET_43808</name>
</gene>
<keyword evidence="2" id="KW-1185">Reference proteome</keyword>
<protein>
    <submittedName>
        <fullName evidence="1">Uncharacterized protein</fullName>
    </submittedName>
</protein>
<accession>A0AAE0C3D5</accession>